<dbReference type="GO" id="GO:0045329">
    <property type="term" value="P:carnitine biosynthetic process"/>
    <property type="evidence" value="ECO:0007669"/>
    <property type="project" value="UniProtKB-KW"/>
</dbReference>
<evidence type="ECO:0000256" key="1">
    <source>
        <dbReference type="ARBA" id="ARBA00001954"/>
    </source>
</evidence>
<keyword evidence="6" id="KW-0479">Metal-binding</keyword>
<dbReference type="Pfam" id="PF02668">
    <property type="entry name" value="TauD"/>
    <property type="match status" value="1"/>
</dbReference>
<proteinExistence type="inferred from homology"/>
<evidence type="ECO:0000256" key="2">
    <source>
        <dbReference type="ARBA" id="ARBA00001961"/>
    </source>
</evidence>
<dbReference type="EC" id="1.14.11.8" evidence="5"/>
<dbReference type="Gene3D" id="3.60.130.10">
    <property type="entry name" value="Clavaminate synthase-like"/>
    <property type="match status" value="1"/>
</dbReference>
<evidence type="ECO:0000256" key="13">
    <source>
        <dbReference type="ARBA" id="ARBA00032283"/>
    </source>
</evidence>
<evidence type="ECO:0000256" key="15">
    <source>
        <dbReference type="ARBA" id="ARBA00049334"/>
    </source>
</evidence>
<evidence type="ECO:0000256" key="5">
    <source>
        <dbReference type="ARBA" id="ARBA00012267"/>
    </source>
</evidence>
<evidence type="ECO:0000256" key="6">
    <source>
        <dbReference type="ARBA" id="ARBA00022723"/>
    </source>
</evidence>
<dbReference type="SUPFAM" id="SSF51197">
    <property type="entry name" value="Clavaminate synthase-like"/>
    <property type="match status" value="1"/>
</dbReference>
<name>A0AAN6WFE8_9PEZI</name>
<evidence type="ECO:0000256" key="12">
    <source>
        <dbReference type="ARBA" id="ARBA00031778"/>
    </source>
</evidence>
<evidence type="ECO:0000256" key="9">
    <source>
        <dbReference type="ARBA" id="ARBA00023002"/>
    </source>
</evidence>
<dbReference type="GO" id="GO:0046872">
    <property type="term" value="F:metal ion binding"/>
    <property type="evidence" value="ECO:0007669"/>
    <property type="project" value="UniProtKB-KW"/>
</dbReference>
<feature type="domain" description="Gamma-butyrobetaine hydroxylase-like N-terminal" evidence="18">
    <location>
        <begin position="57"/>
        <end position="135"/>
    </location>
</feature>
<dbReference type="CDD" id="cd00250">
    <property type="entry name" value="CAS_like"/>
    <property type="match status" value="1"/>
</dbReference>
<dbReference type="InterPro" id="IPR042098">
    <property type="entry name" value="TauD-like_sf"/>
</dbReference>
<evidence type="ECO:0000256" key="8">
    <source>
        <dbReference type="ARBA" id="ARBA00022964"/>
    </source>
</evidence>
<dbReference type="Proteomes" id="UP001302321">
    <property type="component" value="Unassembled WGS sequence"/>
</dbReference>
<dbReference type="PANTHER" id="PTHR10696:SF51">
    <property type="entry name" value="TRIMETHYLLYSINE DIOXYGENASE, MITOCHONDRIAL"/>
    <property type="match status" value="1"/>
</dbReference>
<evidence type="ECO:0000256" key="10">
    <source>
        <dbReference type="ARBA" id="ARBA00023004"/>
    </source>
</evidence>
<organism evidence="19 20">
    <name type="scientific">Triangularia setosa</name>
    <dbReference type="NCBI Taxonomy" id="2587417"/>
    <lineage>
        <taxon>Eukaryota</taxon>
        <taxon>Fungi</taxon>
        <taxon>Dikarya</taxon>
        <taxon>Ascomycota</taxon>
        <taxon>Pezizomycotina</taxon>
        <taxon>Sordariomycetes</taxon>
        <taxon>Sordariomycetidae</taxon>
        <taxon>Sordariales</taxon>
        <taxon>Podosporaceae</taxon>
        <taxon>Triangularia</taxon>
    </lineage>
</organism>
<evidence type="ECO:0000256" key="14">
    <source>
        <dbReference type="ARBA" id="ARBA00046008"/>
    </source>
</evidence>
<evidence type="ECO:0000256" key="7">
    <source>
        <dbReference type="ARBA" id="ARBA00022873"/>
    </source>
</evidence>
<dbReference type="AlphaFoldDB" id="A0AAN6WFE8"/>
<keyword evidence="7" id="KW-0124">Carnitine biosynthesis</keyword>
<dbReference type="FunFam" id="3.60.130.10:FF:000001">
    <property type="entry name" value="Trimethyllysine dioxygenase, mitochondrial"/>
    <property type="match status" value="1"/>
</dbReference>
<dbReference type="FunFam" id="3.30.2020.30:FF:000002">
    <property type="entry name" value="Putative gamma-butyrobetaine dioxygenase"/>
    <property type="match status" value="1"/>
</dbReference>
<comment type="cofactor">
    <cofactor evidence="2">
        <name>L-ascorbate</name>
        <dbReference type="ChEBI" id="CHEBI:38290"/>
    </cofactor>
</comment>
<protein>
    <recommendedName>
        <fullName evidence="16">Trimethyllysine dioxygenase</fullName>
        <ecNumber evidence="5">1.14.11.8</ecNumber>
    </recommendedName>
    <alternativeName>
        <fullName evidence="12">Epsilon-trimethyllysine 2-oxoglutarate dioxygenase</fullName>
    </alternativeName>
    <alternativeName>
        <fullName evidence="11">TML hydroxylase</fullName>
    </alternativeName>
    <alternativeName>
        <fullName evidence="13">TML-alpha-ketoglutarate dioxygenase</fullName>
    </alternativeName>
</protein>
<dbReference type="InterPro" id="IPR010376">
    <property type="entry name" value="GBBH-like_N"/>
</dbReference>
<comment type="cofactor">
    <cofactor evidence="1">
        <name>Fe(2+)</name>
        <dbReference type="ChEBI" id="CHEBI:29033"/>
    </cofactor>
</comment>
<keyword evidence="20" id="KW-1185">Reference proteome</keyword>
<keyword evidence="8 19" id="KW-0223">Dioxygenase</keyword>
<gene>
    <name evidence="19" type="ORF">QBC36DRAFT_72874</name>
</gene>
<reference evidence="19" key="1">
    <citation type="journal article" date="2023" name="Mol. Phylogenet. Evol.">
        <title>Genome-scale phylogeny and comparative genomics of the fungal order Sordariales.</title>
        <authorList>
            <person name="Hensen N."/>
            <person name="Bonometti L."/>
            <person name="Westerberg I."/>
            <person name="Brannstrom I.O."/>
            <person name="Guillou S."/>
            <person name="Cros-Aarteil S."/>
            <person name="Calhoun S."/>
            <person name="Haridas S."/>
            <person name="Kuo A."/>
            <person name="Mondo S."/>
            <person name="Pangilinan J."/>
            <person name="Riley R."/>
            <person name="LaButti K."/>
            <person name="Andreopoulos B."/>
            <person name="Lipzen A."/>
            <person name="Chen C."/>
            <person name="Yan M."/>
            <person name="Daum C."/>
            <person name="Ng V."/>
            <person name="Clum A."/>
            <person name="Steindorff A."/>
            <person name="Ohm R.A."/>
            <person name="Martin F."/>
            <person name="Silar P."/>
            <person name="Natvig D.O."/>
            <person name="Lalanne C."/>
            <person name="Gautier V."/>
            <person name="Ament-Velasquez S.L."/>
            <person name="Kruys A."/>
            <person name="Hutchinson M.I."/>
            <person name="Powell A.J."/>
            <person name="Barry K."/>
            <person name="Miller A.N."/>
            <person name="Grigoriev I.V."/>
            <person name="Debuchy R."/>
            <person name="Gladieux P."/>
            <person name="Hiltunen Thoren M."/>
            <person name="Johannesson H."/>
        </authorList>
    </citation>
    <scope>NUCLEOTIDE SEQUENCE</scope>
    <source>
        <strain evidence="19">CBS 892.96</strain>
    </source>
</reference>
<sequence>MKSFRTLKPALLKRELLAASRGSFPRSFALCATTTTQRPKVNVRHYSSQNTAAIESDGLKVEISGGARKRESLPYFWLRDNCRCASCINQDTRQRNFDTFAIPSNIKPLNVSSTAEGVSVKWSDDHQSLYDWDFIQHYVEGDKRDRSVTHGLHYWGAEIAEQQPTVSFKDVMDSEKGVAELTAKIQNYGFSFIDSTPSSDPDLTRQVLERIAFIRLTHYGGFYDFIPDLAMADTAYTNIALPAHTDNTYFTDPSGLQAFHLLSHTPPPGVFAETAQGGASLLVDGFNAARILKKEDPKAFEILSKVRLPWHASGNAGITITPDRLYPVLELDEDSGELHRVRWNNDDRGVVPFGERYGPDEWYGAARKWDEILRRKESEFWVQLAPGRVLGMFAIRRRRGTWDTNIILKVFDNWRVMHGRSAFEGIRRICGAYINRDDWISRWRNTNFDRKKVLDSVIG</sequence>
<evidence type="ECO:0000256" key="11">
    <source>
        <dbReference type="ARBA" id="ARBA00030363"/>
    </source>
</evidence>
<keyword evidence="9" id="KW-0560">Oxidoreductase</keyword>
<evidence type="ECO:0000256" key="3">
    <source>
        <dbReference type="ARBA" id="ARBA00005022"/>
    </source>
</evidence>
<evidence type="ECO:0000313" key="20">
    <source>
        <dbReference type="Proteomes" id="UP001302321"/>
    </source>
</evidence>
<evidence type="ECO:0000313" key="19">
    <source>
        <dbReference type="EMBL" id="KAK4179532.1"/>
    </source>
</evidence>
<dbReference type="PANTHER" id="PTHR10696">
    <property type="entry name" value="GAMMA-BUTYROBETAINE HYDROXYLASE-RELATED"/>
    <property type="match status" value="1"/>
</dbReference>
<comment type="function">
    <text evidence="14">Converts trimethyllysine (TML) into hydroxytrimethyllysine (HTML).</text>
</comment>
<dbReference type="Pfam" id="PF06155">
    <property type="entry name" value="GBBH-like_N"/>
    <property type="match status" value="1"/>
</dbReference>
<dbReference type="InterPro" id="IPR038492">
    <property type="entry name" value="GBBH-like_N_sf"/>
</dbReference>
<dbReference type="EMBL" id="MU866115">
    <property type="protein sequence ID" value="KAK4179532.1"/>
    <property type="molecule type" value="Genomic_DNA"/>
</dbReference>
<dbReference type="GO" id="GO:0050353">
    <property type="term" value="F:trimethyllysine dioxygenase activity"/>
    <property type="evidence" value="ECO:0007669"/>
    <property type="project" value="UniProtKB-EC"/>
</dbReference>
<comment type="pathway">
    <text evidence="3">Amine and polyamine biosynthesis; carnitine biosynthesis.</text>
</comment>
<keyword evidence="10" id="KW-0408">Iron</keyword>
<evidence type="ECO:0000256" key="16">
    <source>
        <dbReference type="ARBA" id="ARBA00071191"/>
    </source>
</evidence>
<dbReference type="InterPro" id="IPR003819">
    <property type="entry name" value="TauD/TfdA-like"/>
</dbReference>
<evidence type="ECO:0000256" key="4">
    <source>
        <dbReference type="ARBA" id="ARBA00008654"/>
    </source>
</evidence>
<evidence type="ECO:0000259" key="18">
    <source>
        <dbReference type="Pfam" id="PF06155"/>
    </source>
</evidence>
<dbReference type="InterPro" id="IPR050411">
    <property type="entry name" value="AlphaKG_dependent_hydroxylases"/>
</dbReference>
<accession>A0AAN6WFE8</accession>
<comment type="catalytic activity">
    <reaction evidence="15">
        <text>N(6),N(6),N(6)-trimethyl-L-lysine + 2-oxoglutarate + O2 = (3S)-3-hydroxy-N(6),N(6),N(6)-trimethyl-L-lysine + succinate + CO2</text>
        <dbReference type="Rhea" id="RHEA:14181"/>
        <dbReference type="ChEBI" id="CHEBI:15379"/>
        <dbReference type="ChEBI" id="CHEBI:16526"/>
        <dbReference type="ChEBI" id="CHEBI:16810"/>
        <dbReference type="ChEBI" id="CHEBI:30031"/>
        <dbReference type="ChEBI" id="CHEBI:58100"/>
        <dbReference type="ChEBI" id="CHEBI:141499"/>
        <dbReference type="EC" id="1.14.11.8"/>
    </reaction>
</comment>
<comment type="similarity">
    <text evidence="4">Belongs to the gamma-BBH/TMLD family.</text>
</comment>
<dbReference type="GO" id="GO:0005739">
    <property type="term" value="C:mitochondrion"/>
    <property type="evidence" value="ECO:0007669"/>
    <property type="project" value="TreeGrafter"/>
</dbReference>
<evidence type="ECO:0000259" key="17">
    <source>
        <dbReference type="Pfam" id="PF02668"/>
    </source>
</evidence>
<dbReference type="Gene3D" id="3.30.2020.30">
    <property type="match status" value="1"/>
</dbReference>
<reference evidence="19" key="2">
    <citation type="submission" date="2023-05" db="EMBL/GenBank/DDBJ databases">
        <authorList>
            <consortium name="Lawrence Berkeley National Laboratory"/>
            <person name="Steindorff A."/>
            <person name="Hensen N."/>
            <person name="Bonometti L."/>
            <person name="Westerberg I."/>
            <person name="Brannstrom I.O."/>
            <person name="Guillou S."/>
            <person name="Cros-Aarteil S."/>
            <person name="Calhoun S."/>
            <person name="Haridas S."/>
            <person name="Kuo A."/>
            <person name="Mondo S."/>
            <person name="Pangilinan J."/>
            <person name="Riley R."/>
            <person name="Labutti K."/>
            <person name="Andreopoulos B."/>
            <person name="Lipzen A."/>
            <person name="Chen C."/>
            <person name="Yanf M."/>
            <person name="Daum C."/>
            <person name="Ng V."/>
            <person name="Clum A."/>
            <person name="Ohm R."/>
            <person name="Martin F."/>
            <person name="Silar P."/>
            <person name="Natvig D."/>
            <person name="Lalanne C."/>
            <person name="Gautier V."/>
            <person name="Ament-Velasquez S.L."/>
            <person name="Kruys A."/>
            <person name="Hutchinson M.I."/>
            <person name="Powell A.J."/>
            <person name="Barry K."/>
            <person name="Miller A.N."/>
            <person name="Grigoriev I.V."/>
            <person name="Debuchy R."/>
            <person name="Gladieux P."/>
            <person name="Thoren M.H."/>
            <person name="Johannesson H."/>
        </authorList>
    </citation>
    <scope>NUCLEOTIDE SEQUENCE</scope>
    <source>
        <strain evidence="19">CBS 892.96</strain>
    </source>
</reference>
<comment type="caution">
    <text evidence="19">The sequence shown here is derived from an EMBL/GenBank/DDBJ whole genome shotgun (WGS) entry which is preliminary data.</text>
</comment>
<feature type="domain" description="TauD/TfdA-like" evidence="17">
    <location>
        <begin position="155"/>
        <end position="390"/>
    </location>
</feature>